<dbReference type="RefSeq" id="WP_171833598.1">
    <property type="nucleotide sequence ID" value="NZ_CP053708.1"/>
</dbReference>
<dbReference type="Proteomes" id="UP000500767">
    <property type="component" value="Chromosome"/>
</dbReference>
<dbReference type="InterPro" id="IPR006140">
    <property type="entry name" value="D-isomer_DH_NAD-bd"/>
</dbReference>
<reference evidence="4 5" key="1">
    <citation type="journal article" date="2014" name="World J. Microbiol. Biotechnol.">
        <title>Biodiversity and physiological characteristics of Antarctic and Arctic lichens-associated bacteria.</title>
        <authorList>
            <person name="Lee Y.M."/>
            <person name="Kim E.H."/>
            <person name="Lee H.K."/>
            <person name="Hong S.G."/>
        </authorList>
    </citation>
    <scope>NUCLEOTIDE SEQUENCE [LARGE SCALE GENOMIC DNA]</scope>
    <source>
        <strain evidence="4 5">PAMC 26569</strain>
    </source>
</reference>
<dbReference type="SUPFAM" id="SSF52283">
    <property type="entry name" value="Formate/glycerate dehydrogenase catalytic domain-like"/>
    <property type="match status" value="1"/>
</dbReference>
<dbReference type="PANTHER" id="PTHR43333:SF1">
    <property type="entry name" value="D-ISOMER SPECIFIC 2-HYDROXYACID DEHYDROGENASE NAD-BINDING DOMAIN-CONTAINING PROTEIN"/>
    <property type="match status" value="1"/>
</dbReference>
<keyword evidence="5" id="KW-1185">Reference proteome</keyword>
<evidence type="ECO:0000256" key="2">
    <source>
        <dbReference type="ARBA" id="ARBA00023027"/>
    </source>
</evidence>
<keyword evidence="1" id="KW-0560">Oxidoreductase</keyword>
<evidence type="ECO:0000313" key="4">
    <source>
        <dbReference type="EMBL" id="QKE89224.1"/>
    </source>
</evidence>
<dbReference type="SUPFAM" id="SSF51735">
    <property type="entry name" value="NAD(P)-binding Rossmann-fold domains"/>
    <property type="match status" value="1"/>
</dbReference>
<protein>
    <submittedName>
        <fullName evidence="4">D-2-hydroxyacid dehydrogenase</fullName>
    </submittedName>
</protein>
<evidence type="ECO:0000256" key="1">
    <source>
        <dbReference type="ARBA" id="ARBA00023002"/>
    </source>
</evidence>
<dbReference type="PANTHER" id="PTHR43333">
    <property type="entry name" value="2-HACID_DH_C DOMAIN-CONTAINING PROTEIN"/>
    <property type="match status" value="1"/>
</dbReference>
<name>A0A6M8HLJ7_9PROT</name>
<dbReference type="GO" id="GO:0051287">
    <property type="term" value="F:NAD binding"/>
    <property type="evidence" value="ECO:0007669"/>
    <property type="project" value="InterPro"/>
</dbReference>
<dbReference type="CDD" id="cd05300">
    <property type="entry name" value="2-Hacid_dh_1"/>
    <property type="match status" value="1"/>
</dbReference>
<keyword evidence="2" id="KW-0520">NAD</keyword>
<organism evidence="4 5">
    <name type="scientific">Lichenicola cladoniae</name>
    <dbReference type="NCBI Taxonomy" id="1484109"/>
    <lineage>
        <taxon>Bacteria</taxon>
        <taxon>Pseudomonadati</taxon>
        <taxon>Pseudomonadota</taxon>
        <taxon>Alphaproteobacteria</taxon>
        <taxon>Acetobacterales</taxon>
        <taxon>Acetobacteraceae</taxon>
        <taxon>Lichenicola</taxon>
    </lineage>
</organism>
<gene>
    <name evidence="4" type="ORF">HN018_03460</name>
</gene>
<dbReference type="AlphaFoldDB" id="A0A6M8HLJ7"/>
<feature type="domain" description="D-isomer specific 2-hydroxyacid dehydrogenase NAD-binding" evidence="3">
    <location>
        <begin position="113"/>
        <end position="286"/>
    </location>
</feature>
<evidence type="ECO:0000313" key="5">
    <source>
        <dbReference type="Proteomes" id="UP000500767"/>
    </source>
</evidence>
<dbReference type="Gene3D" id="3.40.50.720">
    <property type="entry name" value="NAD(P)-binding Rossmann-like Domain"/>
    <property type="match status" value="2"/>
</dbReference>
<evidence type="ECO:0000259" key="3">
    <source>
        <dbReference type="Pfam" id="PF02826"/>
    </source>
</evidence>
<dbReference type="InterPro" id="IPR029753">
    <property type="entry name" value="D-isomer_DH_CS"/>
</dbReference>
<dbReference type="PROSITE" id="PS00671">
    <property type="entry name" value="D_2_HYDROXYACID_DH_3"/>
    <property type="match status" value="1"/>
</dbReference>
<accession>A0A6M8HLJ7</accession>
<sequence>MRIHVHDPRIGLPRRLTPEIWAACFAGEDPCWAGLEVTFGETNEALAAMLPDVETLVCTQPPPRPFHAAPRLRRIFCTFSGMDALMPLDWLPPGVTLLNNSGVHGAKAGEYAIMSMLMLANNVPAYAADQGRQLWQRRPGGMLRGRRLTVIGLGALGGGAAKWAKQFGMHVTGVRMRPGPHPDCDRVCATGRLEEVLPESEFLLLACPLNDGTRNILNRTRIGLLPLGGYLINIGRGDLLDQEGLCDALDSGGLGGAVLDVFAQEPVGPGHRIWTTPNLLMTPHVSCDDAGSYLAQCLEVLKTNLIALAAGQALPNQVDPRLGY</sequence>
<dbReference type="GO" id="GO:0016616">
    <property type="term" value="F:oxidoreductase activity, acting on the CH-OH group of donors, NAD or NADP as acceptor"/>
    <property type="evidence" value="ECO:0007669"/>
    <property type="project" value="UniProtKB-ARBA"/>
</dbReference>
<dbReference type="Pfam" id="PF02826">
    <property type="entry name" value="2-Hacid_dh_C"/>
    <property type="match status" value="1"/>
</dbReference>
<dbReference type="InterPro" id="IPR036291">
    <property type="entry name" value="NAD(P)-bd_dom_sf"/>
</dbReference>
<dbReference type="EMBL" id="CP053708">
    <property type="protein sequence ID" value="QKE89224.1"/>
    <property type="molecule type" value="Genomic_DNA"/>
</dbReference>
<proteinExistence type="predicted"/>
<dbReference type="KEGG" id="lck:HN018_03460"/>